<sequence length="347" mass="37039">MTTSTRPTALPAEVEAWLARGLPEAVPPFRVERITGGYSMLTSRVIDSAGQVWVLRQPPRGQAGGGAHDPDRESRTMSALWETDVPVPRVRMTGTAEDPLGVPCHVTDFVDGFVVTGAAQAEQVFDAATLRVATTNLTTALAALHAVDPETVGLADLGPKENYNGRQIRRWGSILAAIAETASPEVTQHLAALRALGDVLARRLPTDTAGRLVHGDYRLGNTITAPDGTIRAILDWELVTRGEPLADLGSLLVFWDAPAEAMLGTPPPTTAPGSLRPDEVVETYVAATGASVDDLPLYRSLASWRLACLCLRTAVRFRAGAMGDDTDSGAFLRTTDLWAERAAEELS</sequence>
<evidence type="ECO:0000259" key="1">
    <source>
        <dbReference type="Pfam" id="PF01636"/>
    </source>
</evidence>
<feature type="domain" description="Aminoglycoside phosphotransferase" evidence="1">
    <location>
        <begin position="31"/>
        <end position="261"/>
    </location>
</feature>
<name>A0A5Q6RYM8_9ACTN</name>
<dbReference type="Gene3D" id="3.30.200.20">
    <property type="entry name" value="Phosphorylase Kinase, domain 1"/>
    <property type="match status" value="1"/>
</dbReference>
<dbReference type="AlphaFoldDB" id="A0A5Q6RYM8"/>
<keyword evidence="2" id="KW-0808">Transferase</keyword>
<evidence type="ECO:0000313" key="2">
    <source>
        <dbReference type="EMBL" id="KAA1423056.1"/>
    </source>
</evidence>
<dbReference type="PANTHER" id="PTHR21310">
    <property type="entry name" value="AMINOGLYCOSIDE PHOSPHOTRANSFERASE-RELATED-RELATED"/>
    <property type="match status" value="1"/>
</dbReference>
<evidence type="ECO:0000313" key="3">
    <source>
        <dbReference type="Proteomes" id="UP000307768"/>
    </source>
</evidence>
<gene>
    <name evidence="2" type="ORF">FE697_013050</name>
</gene>
<dbReference type="PANTHER" id="PTHR21310:SF40">
    <property type="entry name" value="AMINOGLYCOSIDE PHOSPHOTRANSFERASE DOMAIN-CONTAINING PROTEIN-RELATED"/>
    <property type="match status" value="1"/>
</dbReference>
<dbReference type="Proteomes" id="UP000307768">
    <property type="component" value="Unassembled WGS sequence"/>
</dbReference>
<proteinExistence type="predicted"/>
<reference evidence="2 3" key="1">
    <citation type="submission" date="2019-09" db="EMBL/GenBank/DDBJ databases">
        <title>Mumia zhuanghuii sp. nov. isolated from the intestinal contents of plateau pika (Ochotona curzoniae) in the Qinghai-Tibet plateau of China.</title>
        <authorList>
            <person name="Tian Z."/>
        </authorList>
    </citation>
    <scope>NUCLEOTIDE SEQUENCE [LARGE SCALE GENOMIC DNA]</scope>
    <source>
        <strain evidence="3">350</strain>
    </source>
</reference>
<dbReference type="OrthoDB" id="3806873at2"/>
<protein>
    <submittedName>
        <fullName evidence="2">Phosphotransferase family protein</fullName>
    </submittedName>
</protein>
<dbReference type="InterPro" id="IPR011009">
    <property type="entry name" value="Kinase-like_dom_sf"/>
</dbReference>
<dbReference type="CDD" id="cd05154">
    <property type="entry name" value="ACAD10_11_N-like"/>
    <property type="match status" value="1"/>
</dbReference>
<dbReference type="Pfam" id="PF01636">
    <property type="entry name" value="APH"/>
    <property type="match status" value="1"/>
</dbReference>
<dbReference type="Gene3D" id="3.90.1200.10">
    <property type="match status" value="1"/>
</dbReference>
<dbReference type="EMBL" id="VDFQ02000003">
    <property type="protein sequence ID" value="KAA1423056.1"/>
    <property type="molecule type" value="Genomic_DNA"/>
</dbReference>
<dbReference type="GO" id="GO:0016740">
    <property type="term" value="F:transferase activity"/>
    <property type="evidence" value="ECO:0007669"/>
    <property type="project" value="UniProtKB-KW"/>
</dbReference>
<comment type="caution">
    <text evidence="2">The sequence shown here is derived from an EMBL/GenBank/DDBJ whole genome shotgun (WGS) entry which is preliminary data.</text>
</comment>
<dbReference type="InterPro" id="IPR051678">
    <property type="entry name" value="AGP_Transferase"/>
</dbReference>
<dbReference type="SUPFAM" id="SSF56112">
    <property type="entry name" value="Protein kinase-like (PK-like)"/>
    <property type="match status" value="1"/>
</dbReference>
<organism evidence="2 3">
    <name type="scientific">Mumia zhuanghuii</name>
    <dbReference type="NCBI Taxonomy" id="2585211"/>
    <lineage>
        <taxon>Bacteria</taxon>
        <taxon>Bacillati</taxon>
        <taxon>Actinomycetota</taxon>
        <taxon>Actinomycetes</taxon>
        <taxon>Propionibacteriales</taxon>
        <taxon>Nocardioidaceae</taxon>
        <taxon>Mumia</taxon>
    </lineage>
</organism>
<dbReference type="InterPro" id="IPR041726">
    <property type="entry name" value="ACAD10_11_N"/>
</dbReference>
<accession>A0A5Q6RYM8</accession>
<dbReference type="RefSeq" id="WP_149770007.1">
    <property type="nucleotide sequence ID" value="NZ_VDFQ02000003.1"/>
</dbReference>
<dbReference type="InterPro" id="IPR002575">
    <property type="entry name" value="Aminoglycoside_PTrfase"/>
</dbReference>